<dbReference type="GO" id="GO:0071111">
    <property type="term" value="F:cyclic-guanylate-specific phosphodiesterase activity"/>
    <property type="evidence" value="ECO:0007669"/>
    <property type="project" value="InterPro"/>
</dbReference>
<evidence type="ECO:0000313" key="5">
    <source>
        <dbReference type="Proteomes" id="UP001165569"/>
    </source>
</evidence>
<dbReference type="InterPro" id="IPR035919">
    <property type="entry name" value="EAL_sf"/>
</dbReference>
<dbReference type="SUPFAM" id="SSF141868">
    <property type="entry name" value="EAL domain-like"/>
    <property type="match status" value="1"/>
</dbReference>
<evidence type="ECO:0000313" key="3">
    <source>
        <dbReference type="EMBL" id="MCV9882138.1"/>
    </source>
</evidence>
<keyword evidence="4" id="KW-1185">Reference proteome</keyword>
<dbReference type="AlphaFoldDB" id="A0AA42C4W5"/>
<name>A0AA42C4W5_9GAMM</name>
<dbReference type="InterPro" id="IPR050706">
    <property type="entry name" value="Cyclic-di-GMP_PDE-like"/>
</dbReference>
<dbReference type="RefSeq" id="WP_264089827.1">
    <property type="nucleotide sequence ID" value="NZ_JAMPJT010000004.1"/>
</dbReference>
<dbReference type="InterPro" id="IPR001633">
    <property type="entry name" value="EAL_dom"/>
</dbReference>
<comment type="caution">
    <text evidence="2">The sequence shown here is derived from an EMBL/GenBank/DDBJ whole genome shotgun (WGS) entry which is preliminary data.</text>
</comment>
<dbReference type="PANTHER" id="PTHR33121">
    <property type="entry name" value="CYCLIC DI-GMP PHOSPHODIESTERASE PDEF"/>
    <property type="match status" value="1"/>
</dbReference>
<sequence>MMIADPIPEAKRRYVMEPIHNSQNILFAMELLTRFGEDLCTEEHIQQMSIDDKQQLFIDQLECVTEKKSYFINNHILLSINLDFSMALFLFQDRYTENLLENLSFVRLEINEGFPNLNDGKRNPLLSKLYNRYPLWLDDFGRGNANIYAVSQSLFHYVKLDKSFYWEMIRKRKAHLLPALISNIKRYCHGVIIEGVQNQSEYFLLKNCGVDGIQGHIYTTYELEHLPM</sequence>
<dbReference type="Gene3D" id="3.20.20.450">
    <property type="entry name" value="EAL domain"/>
    <property type="match status" value="1"/>
</dbReference>
<dbReference type="PANTHER" id="PTHR33121:SF78">
    <property type="entry name" value="CYCLIC DI-GMP PHOSPHODIESTERASE PDEH"/>
    <property type="match status" value="1"/>
</dbReference>
<organism evidence="2 5">
    <name type="scientific">Brenneria izbisi</name>
    <dbReference type="NCBI Taxonomy" id="2939450"/>
    <lineage>
        <taxon>Bacteria</taxon>
        <taxon>Pseudomonadati</taxon>
        <taxon>Pseudomonadota</taxon>
        <taxon>Gammaproteobacteria</taxon>
        <taxon>Enterobacterales</taxon>
        <taxon>Pectobacteriaceae</taxon>
        <taxon>Brenneria</taxon>
    </lineage>
</organism>
<protein>
    <submittedName>
        <fullName evidence="2">EAL domain-containing protein</fullName>
    </submittedName>
</protein>
<dbReference type="PROSITE" id="PS50883">
    <property type="entry name" value="EAL"/>
    <property type="match status" value="1"/>
</dbReference>
<accession>A0AA42C4W5</accession>
<dbReference type="SMART" id="SM00052">
    <property type="entry name" value="EAL"/>
    <property type="match status" value="1"/>
</dbReference>
<reference evidence="2" key="1">
    <citation type="submission" date="2022-04" db="EMBL/GenBank/DDBJ databases">
        <title>Brenneria sp. isolated from walnut trees in Serbia.</title>
        <authorList>
            <person name="Gasic K."/>
            <person name="Zlatkovic N."/>
            <person name="Kuzmanovic N."/>
        </authorList>
    </citation>
    <scope>NUCLEOTIDE SEQUENCE</scope>
    <source>
        <strain evidence="3">KBI 423</strain>
        <strain evidence="2">KBI 447</strain>
    </source>
</reference>
<dbReference type="EMBL" id="JAMPJT010000004">
    <property type="protein sequence ID" value="MCV9878679.1"/>
    <property type="molecule type" value="Genomic_DNA"/>
</dbReference>
<dbReference type="Proteomes" id="UP001165568">
    <property type="component" value="Unassembled WGS sequence"/>
</dbReference>
<gene>
    <name evidence="2" type="ORF">NC803_07410</name>
    <name evidence="3" type="ORF">NC856_07625</name>
</gene>
<evidence type="ECO:0000313" key="2">
    <source>
        <dbReference type="EMBL" id="MCV9878679.1"/>
    </source>
</evidence>
<dbReference type="Proteomes" id="UP001165569">
    <property type="component" value="Unassembled WGS sequence"/>
</dbReference>
<feature type="domain" description="EAL" evidence="1">
    <location>
        <begin position="1"/>
        <end position="228"/>
    </location>
</feature>
<evidence type="ECO:0000259" key="1">
    <source>
        <dbReference type="PROSITE" id="PS50883"/>
    </source>
</evidence>
<evidence type="ECO:0000313" key="4">
    <source>
        <dbReference type="Proteomes" id="UP001165568"/>
    </source>
</evidence>
<proteinExistence type="predicted"/>
<dbReference type="EMBL" id="JAMPJU010000004">
    <property type="protein sequence ID" value="MCV9882138.1"/>
    <property type="molecule type" value="Genomic_DNA"/>
</dbReference>
<dbReference type="Pfam" id="PF00563">
    <property type="entry name" value="EAL"/>
    <property type="match status" value="1"/>
</dbReference>